<dbReference type="AlphaFoldDB" id="A0A485KQJ5"/>
<dbReference type="PANTHER" id="PTHR42695">
    <property type="entry name" value="GLUTAMINE AMIDOTRANSFERASE YLR126C-RELATED"/>
    <property type="match status" value="1"/>
</dbReference>
<feature type="domain" description="Glutamine amidotransferase" evidence="1">
    <location>
        <begin position="193"/>
        <end position="314"/>
    </location>
</feature>
<dbReference type="GO" id="GO:0005829">
    <property type="term" value="C:cytosol"/>
    <property type="evidence" value="ECO:0007669"/>
    <property type="project" value="TreeGrafter"/>
</dbReference>
<dbReference type="PANTHER" id="PTHR42695:SF5">
    <property type="entry name" value="GLUTAMINE AMIDOTRANSFERASE YLR126C-RELATED"/>
    <property type="match status" value="1"/>
</dbReference>
<reference evidence="2" key="2">
    <citation type="submission" date="2019-06" db="EMBL/GenBank/DDBJ databases">
        <title>Genomics analysis of Aphanomyces spp. identifies a new class of oomycete effector associated with host adaptation.</title>
        <authorList>
            <person name="Gaulin E."/>
        </authorList>
    </citation>
    <scope>NUCLEOTIDE SEQUENCE</scope>
    <source>
        <strain evidence="2">CBS 578.67</strain>
    </source>
</reference>
<dbReference type="InterPro" id="IPR017926">
    <property type="entry name" value="GATASE"/>
</dbReference>
<name>A0A485KQJ5_9STRA</name>
<dbReference type="SUPFAM" id="SSF52317">
    <property type="entry name" value="Class I glutamine amidotransferase-like"/>
    <property type="match status" value="1"/>
</dbReference>
<reference evidence="3 4" key="1">
    <citation type="submission" date="2019-03" db="EMBL/GenBank/DDBJ databases">
        <authorList>
            <person name="Gaulin E."/>
            <person name="Dumas B."/>
        </authorList>
    </citation>
    <scope>NUCLEOTIDE SEQUENCE [LARGE SCALE GENOMIC DNA]</scope>
    <source>
        <strain evidence="3">CBS 568.67</strain>
    </source>
</reference>
<proteinExistence type="predicted"/>
<dbReference type="InterPro" id="IPR044992">
    <property type="entry name" value="ChyE-like"/>
</dbReference>
<dbReference type="CDD" id="cd01741">
    <property type="entry name" value="GATase1_1"/>
    <property type="match status" value="1"/>
</dbReference>
<dbReference type="OrthoDB" id="59438at2759"/>
<evidence type="ECO:0000313" key="2">
    <source>
        <dbReference type="EMBL" id="KAF0698888.1"/>
    </source>
</evidence>
<gene>
    <name evidence="3" type="primary">Aste57867_10512</name>
    <name evidence="2" type="ORF">As57867_010472</name>
    <name evidence="3" type="ORF">ASTE57867_10512</name>
</gene>
<dbReference type="EMBL" id="VJMH01005213">
    <property type="protein sequence ID" value="KAF0698888.1"/>
    <property type="molecule type" value="Genomic_DNA"/>
</dbReference>
<sequence length="396" mass="43959">MCEESVALISWGAATSFACSILTHPHVACQHLFLVTRSVGACCCRRAQVVVLQEDIRILAFPGYLGETRRYFLPLVLSLVVELRVESVSPPTAQMMQAARNFRTFSTKSNALRFLIVDGYSPEGRSDLIKGGVNLASDLFKKMLAASANGIPTTHDVLFPSDGPFQAPDLSQYDAVAWTGCSLTVHDTADERVTRQLDLAKQCFAYGIPQYGSCWAAQIAVVAAGGVVSKNPRGREMGVARKISLTPEGRAHPLYEGKPSVFDAFTSHYDEITHVRPGSLVLSGNAFTTVQAVAVRHLNGEFWGVQYHPEYDLRDIARLIYARKERLVKYGIFASNEAADKFVAEVEELHEDPSRKDIAWRLGFDADVMDESVRFTETRNFIKHLVLPYKLKQILK</sequence>
<protein>
    <submittedName>
        <fullName evidence="3">Aste57867_10512 protein</fullName>
    </submittedName>
</protein>
<evidence type="ECO:0000313" key="3">
    <source>
        <dbReference type="EMBL" id="VFT87385.1"/>
    </source>
</evidence>
<keyword evidence="4" id="KW-1185">Reference proteome</keyword>
<dbReference type="Proteomes" id="UP000332933">
    <property type="component" value="Unassembled WGS sequence"/>
</dbReference>
<evidence type="ECO:0000313" key="4">
    <source>
        <dbReference type="Proteomes" id="UP000332933"/>
    </source>
</evidence>
<dbReference type="EMBL" id="CAADRA010005234">
    <property type="protein sequence ID" value="VFT87385.1"/>
    <property type="molecule type" value="Genomic_DNA"/>
</dbReference>
<accession>A0A485KQJ5</accession>
<evidence type="ECO:0000259" key="1">
    <source>
        <dbReference type="Pfam" id="PF00117"/>
    </source>
</evidence>
<organism evidence="3 4">
    <name type="scientific">Aphanomyces stellatus</name>
    <dbReference type="NCBI Taxonomy" id="120398"/>
    <lineage>
        <taxon>Eukaryota</taxon>
        <taxon>Sar</taxon>
        <taxon>Stramenopiles</taxon>
        <taxon>Oomycota</taxon>
        <taxon>Saprolegniomycetes</taxon>
        <taxon>Saprolegniales</taxon>
        <taxon>Verrucalvaceae</taxon>
        <taxon>Aphanomyces</taxon>
    </lineage>
</organism>
<dbReference type="Gene3D" id="3.40.50.880">
    <property type="match status" value="1"/>
</dbReference>
<dbReference type="PROSITE" id="PS51273">
    <property type="entry name" value="GATASE_TYPE_1"/>
    <property type="match status" value="1"/>
</dbReference>
<dbReference type="InterPro" id="IPR029062">
    <property type="entry name" value="Class_I_gatase-like"/>
</dbReference>
<dbReference type="Pfam" id="PF00117">
    <property type="entry name" value="GATase"/>
    <property type="match status" value="1"/>
</dbReference>